<keyword evidence="1" id="KW-0732">Signal</keyword>
<name>A0A1C2DK33_9HYPH</name>
<dbReference type="GO" id="GO:0019867">
    <property type="term" value="C:outer membrane"/>
    <property type="evidence" value="ECO:0007669"/>
    <property type="project" value="InterPro"/>
</dbReference>
<evidence type="ECO:0000259" key="3">
    <source>
        <dbReference type="PROSITE" id="PS51208"/>
    </source>
</evidence>
<comment type="caution">
    <text evidence="4">The sequence shown here is derived from an EMBL/GenBank/DDBJ whole genome shotgun (WGS) entry which is preliminary data.</text>
</comment>
<feature type="domain" description="Autotransporter" evidence="3">
    <location>
        <begin position="536"/>
        <end position="812"/>
    </location>
</feature>
<dbReference type="InterPro" id="IPR011050">
    <property type="entry name" value="Pectin_lyase_fold/virulence"/>
</dbReference>
<organism evidence="4 5">
    <name type="scientific">Mesorhizobium hungaricum</name>
    <dbReference type="NCBI Taxonomy" id="1566387"/>
    <lineage>
        <taxon>Bacteria</taxon>
        <taxon>Pseudomonadati</taxon>
        <taxon>Pseudomonadota</taxon>
        <taxon>Alphaproteobacteria</taxon>
        <taxon>Hyphomicrobiales</taxon>
        <taxon>Phyllobacteriaceae</taxon>
        <taxon>Mesorhizobium</taxon>
    </lineage>
</organism>
<dbReference type="InterPro" id="IPR006315">
    <property type="entry name" value="OM_autotransptr_brl_dom"/>
</dbReference>
<dbReference type="PROSITE" id="PS51208">
    <property type="entry name" value="AUTOTRANSPORTER"/>
    <property type="match status" value="1"/>
</dbReference>
<dbReference type="SUPFAM" id="SSF51126">
    <property type="entry name" value="Pectin lyase-like"/>
    <property type="match status" value="2"/>
</dbReference>
<dbReference type="SMART" id="SM00869">
    <property type="entry name" value="Autotransporter"/>
    <property type="match status" value="1"/>
</dbReference>
<dbReference type="NCBIfam" id="TIGR01414">
    <property type="entry name" value="autotrans_barl"/>
    <property type="match status" value="1"/>
</dbReference>
<dbReference type="InterPro" id="IPR005546">
    <property type="entry name" value="Autotransporte_beta"/>
</dbReference>
<dbReference type="EMBL" id="MDEO01000035">
    <property type="protein sequence ID" value="OCX15110.1"/>
    <property type="molecule type" value="Genomic_DNA"/>
</dbReference>
<sequence>MAGDDPGPGEVPETQFWDGGGTTADGRIGGGTGTWNNTTTNWTRVNGDANDAWGGRFAVFQTEGGVVSVDSSGAPVTVTGMQFATDGYTVTGGSLTLSAPQTLIRVGDGTENGTQMTSRISSNLIGSGGLVKDDLGTLVLDGVNSYAGDTIVRNGWLVGDVDSIRNNLLNNAGVTFLQHEDATFAGVIEGTGRTVKDGSGTLKLAAGSTTDWEVGQGVLVSQAGQLRGDVEIGGEGMLQFQQAASAAYQGVLSGSGAFDVAGQNNARVILSADSSAFNGTTSVSSGELTVDGKLGGQTTVRSGGRLSGTGTLATANVEAGAMHGPGNSVGTQTVTGNYTNRGTLQVDITPTTADKLIVGGNVDIGGATLDLLMSSAPLSEWNSVTGPYTLIQNNGQNAIAGQFASVLNPLAFLSHSLNYVGGDGNDLTLQLTRNAVKFADAGKTRNQIAVATALDRMAGDSRLVGHVALLSQTDARAAFDRLSGEIHASAKTALIDDSIHVRTAVNDRIRAAFEGVGAAAMPVMSYGPEGGQFDAASTDRFAVWGNAFGSWANVDGDGNAAKLEHSIGGVLFGGDALVSEAVRLGVLAGYTQSNFSIEERASSGSSDNAHLGIYAGAKWGRVALRGGLAYAWHDIETARRVAFGGLSEQLKGDYDAGTFQAFGEAGYRIDTAVASFEPFAALAHVSLRTDSFAETGGISAVTAKSQTTSVSYTTLGLRASTDFVLAGMGATARGTLGWRHAFGDVTPASVQAFAGSQPFAIYGAPLGRDSAIIEAALDLDLTAKATLGFAYHGQLASNAQDHGIKANLGVRF</sequence>
<feature type="compositionally biased region" description="Gly residues" evidence="2">
    <location>
        <begin position="18"/>
        <end position="33"/>
    </location>
</feature>
<keyword evidence="5" id="KW-1185">Reference proteome</keyword>
<dbReference type="Pfam" id="PF12951">
    <property type="entry name" value="PATR"/>
    <property type="match status" value="2"/>
</dbReference>
<proteinExistence type="predicted"/>
<evidence type="ECO:0000313" key="4">
    <source>
        <dbReference type="EMBL" id="OCX15110.1"/>
    </source>
</evidence>
<dbReference type="Proteomes" id="UP000094412">
    <property type="component" value="Unassembled WGS sequence"/>
</dbReference>
<dbReference type="Pfam" id="PF03797">
    <property type="entry name" value="Autotransporter"/>
    <property type="match status" value="1"/>
</dbReference>
<gene>
    <name evidence="4" type="ORF">QV13_18735</name>
</gene>
<feature type="region of interest" description="Disordered" evidence="2">
    <location>
        <begin position="1"/>
        <end position="40"/>
    </location>
</feature>
<dbReference type="NCBIfam" id="TIGR02601">
    <property type="entry name" value="autotrns_rpt"/>
    <property type="match status" value="1"/>
</dbReference>
<accession>A0A1C2DK33</accession>
<evidence type="ECO:0000256" key="1">
    <source>
        <dbReference type="ARBA" id="ARBA00022729"/>
    </source>
</evidence>
<dbReference type="AlphaFoldDB" id="A0A1C2DK33"/>
<reference evidence="4 5" key="1">
    <citation type="submission" date="2016-08" db="EMBL/GenBank/DDBJ databases">
        <title>Whole genome sequence of Mesorhizobium sp. strain UASWS1009 isolated from industrial sewage.</title>
        <authorList>
            <person name="Crovadore J."/>
            <person name="Calmin G."/>
            <person name="Chablais R."/>
            <person name="Cochard B."/>
            <person name="Lefort F."/>
        </authorList>
    </citation>
    <scope>NUCLEOTIDE SEQUENCE [LARGE SCALE GENOMIC DNA]</scope>
    <source>
        <strain evidence="4 5">UASWS1009</strain>
    </source>
</reference>
<dbReference type="STRING" id="1566387.QV13_18735"/>
<protein>
    <recommendedName>
        <fullName evidence="3">Autotransporter domain-containing protein</fullName>
    </recommendedName>
</protein>
<dbReference type="InterPro" id="IPR013425">
    <property type="entry name" value="Autotrns_rpt"/>
</dbReference>
<evidence type="ECO:0000256" key="2">
    <source>
        <dbReference type="SAM" id="MobiDB-lite"/>
    </source>
</evidence>
<evidence type="ECO:0000313" key="5">
    <source>
        <dbReference type="Proteomes" id="UP000094412"/>
    </source>
</evidence>
<dbReference type="Gene3D" id="2.40.128.130">
    <property type="entry name" value="Autotransporter beta-domain"/>
    <property type="match status" value="1"/>
</dbReference>
<dbReference type="InterPro" id="IPR036709">
    <property type="entry name" value="Autotransporte_beta_dom_sf"/>
</dbReference>
<dbReference type="SUPFAM" id="SSF103515">
    <property type="entry name" value="Autotransporter"/>
    <property type="match status" value="1"/>
</dbReference>